<dbReference type="RefSeq" id="XP_043136634.1">
    <property type="nucleotide sequence ID" value="XM_043278902.1"/>
</dbReference>
<dbReference type="Proteomes" id="UP000637239">
    <property type="component" value="Chromosome 4"/>
</dbReference>
<protein>
    <submittedName>
        <fullName evidence="5">Farnesyl pyrophosphate synthetase</fullName>
    </submittedName>
</protein>
<dbReference type="GO" id="GO:0045337">
    <property type="term" value="P:farnesyl diphosphate biosynthetic process"/>
    <property type="evidence" value="ECO:0007669"/>
    <property type="project" value="TreeGrafter"/>
</dbReference>
<keyword evidence="2" id="KW-0808">Transferase</keyword>
<comment type="cofactor">
    <cofactor evidence="1">
        <name>Mg(2+)</name>
        <dbReference type="ChEBI" id="CHEBI:18420"/>
    </cofactor>
</comment>
<keyword evidence="4" id="KW-0460">Magnesium</keyword>
<dbReference type="GO" id="GO:0043386">
    <property type="term" value="P:mycotoxin biosynthetic process"/>
    <property type="evidence" value="ECO:0007669"/>
    <property type="project" value="UniProtKB-ARBA"/>
</dbReference>
<dbReference type="PROSITE" id="PS00444">
    <property type="entry name" value="POLYPRENYL_SYNTHASE_2"/>
    <property type="match status" value="1"/>
</dbReference>
<dbReference type="GO" id="GO:0046165">
    <property type="term" value="P:alcohol biosynthetic process"/>
    <property type="evidence" value="ECO:0007669"/>
    <property type="project" value="UniProtKB-ARBA"/>
</dbReference>
<dbReference type="Gene3D" id="1.10.600.10">
    <property type="entry name" value="Farnesyl Diphosphate Synthase"/>
    <property type="match status" value="1"/>
</dbReference>
<dbReference type="KEGG" id="ache:ACHE_40676S"/>
<dbReference type="GO" id="GO:0004161">
    <property type="term" value="F:dimethylallyltranstransferase activity"/>
    <property type="evidence" value="ECO:0007669"/>
    <property type="project" value="TreeGrafter"/>
</dbReference>
<keyword evidence="3" id="KW-0479">Metal-binding</keyword>
<keyword evidence="6" id="KW-1185">Reference proteome</keyword>
<dbReference type="InterPro" id="IPR033749">
    <property type="entry name" value="Polyprenyl_synt_CS"/>
</dbReference>
<evidence type="ECO:0000256" key="1">
    <source>
        <dbReference type="ARBA" id="ARBA00001946"/>
    </source>
</evidence>
<dbReference type="Pfam" id="PF00348">
    <property type="entry name" value="polyprenyl_synt"/>
    <property type="match status" value="1"/>
</dbReference>
<reference evidence="5" key="2">
    <citation type="submission" date="2021-02" db="EMBL/GenBank/DDBJ databases">
        <title>Aspergillus chevalieri M1 genome sequence.</title>
        <authorList>
            <person name="Kadooka C."/>
            <person name="Mori K."/>
            <person name="Futagami T."/>
        </authorList>
    </citation>
    <scope>NUCLEOTIDE SEQUENCE</scope>
    <source>
        <strain evidence="5">M1</strain>
    </source>
</reference>
<dbReference type="AlphaFoldDB" id="A0A7R7ZP98"/>
<evidence type="ECO:0000256" key="2">
    <source>
        <dbReference type="ARBA" id="ARBA00022679"/>
    </source>
</evidence>
<dbReference type="GO" id="GO:0005737">
    <property type="term" value="C:cytoplasm"/>
    <property type="evidence" value="ECO:0007669"/>
    <property type="project" value="TreeGrafter"/>
</dbReference>
<sequence>MSKALKKGMVMGFIQGEALGLTSLYNPGEGGKYFCPKDCNSAINSSAISSTKHSFYLPVTLALHYLQRASEVNLKQAEKILLVMGEYFQIQDDYLDVFKVSEVTGKVDMDNQHSKCTWIIVQGLRRCTDGQRQVLFSSYGQKGDTREARVKRVFWPDRHGRGIPAVRRYEDQRAPGREWLH</sequence>
<evidence type="ECO:0000313" key="5">
    <source>
        <dbReference type="EMBL" id="BCR88112.1"/>
    </source>
</evidence>
<name>A0A7R7ZP98_ASPCH</name>
<evidence type="ECO:0000256" key="3">
    <source>
        <dbReference type="ARBA" id="ARBA00022723"/>
    </source>
</evidence>
<dbReference type="InterPro" id="IPR008949">
    <property type="entry name" value="Isoprenoid_synthase_dom_sf"/>
</dbReference>
<dbReference type="InterPro" id="IPR000092">
    <property type="entry name" value="Polyprenyl_synt"/>
</dbReference>
<organism evidence="5 6">
    <name type="scientific">Aspergillus chevalieri</name>
    <name type="common">Eurotium chevalieri</name>
    <dbReference type="NCBI Taxonomy" id="182096"/>
    <lineage>
        <taxon>Eukaryota</taxon>
        <taxon>Fungi</taxon>
        <taxon>Dikarya</taxon>
        <taxon>Ascomycota</taxon>
        <taxon>Pezizomycotina</taxon>
        <taxon>Eurotiomycetes</taxon>
        <taxon>Eurotiomycetidae</taxon>
        <taxon>Eurotiales</taxon>
        <taxon>Aspergillaceae</taxon>
        <taxon>Aspergillus</taxon>
        <taxon>Aspergillus subgen. Aspergillus</taxon>
    </lineage>
</organism>
<dbReference type="GO" id="GO:0046872">
    <property type="term" value="F:metal ion binding"/>
    <property type="evidence" value="ECO:0007669"/>
    <property type="project" value="UniProtKB-KW"/>
</dbReference>
<dbReference type="InterPro" id="IPR039702">
    <property type="entry name" value="FPS1-like"/>
</dbReference>
<accession>A0A7R7ZP98</accession>
<dbReference type="PANTHER" id="PTHR11525:SF0">
    <property type="entry name" value="FARNESYL PYROPHOSPHATE SYNTHASE"/>
    <property type="match status" value="1"/>
</dbReference>
<gene>
    <name evidence="5" type="primary">ERG20_2</name>
    <name evidence="5" type="ORF">ACHE_40676S</name>
</gene>
<evidence type="ECO:0000256" key="4">
    <source>
        <dbReference type="ARBA" id="ARBA00022842"/>
    </source>
</evidence>
<dbReference type="EMBL" id="AP024419">
    <property type="protein sequence ID" value="BCR88112.1"/>
    <property type="molecule type" value="Genomic_DNA"/>
</dbReference>
<dbReference type="SUPFAM" id="SSF48576">
    <property type="entry name" value="Terpenoid synthases"/>
    <property type="match status" value="1"/>
</dbReference>
<evidence type="ECO:0000313" key="6">
    <source>
        <dbReference type="Proteomes" id="UP000637239"/>
    </source>
</evidence>
<dbReference type="PANTHER" id="PTHR11525">
    <property type="entry name" value="FARNESYL-PYROPHOSPHATE SYNTHETASE"/>
    <property type="match status" value="1"/>
</dbReference>
<reference evidence="5" key="1">
    <citation type="submission" date="2021-01" db="EMBL/GenBank/DDBJ databases">
        <authorList>
            <consortium name="Aspergillus chevalieri M1 genome sequencing consortium"/>
            <person name="Kazuki M."/>
            <person name="Futagami T."/>
        </authorList>
    </citation>
    <scope>NUCLEOTIDE SEQUENCE</scope>
    <source>
        <strain evidence="5">M1</strain>
    </source>
</reference>
<proteinExistence type="predicted"/>
<dbReference type="GeneID" id="66982471"/>
<dbReference type="GO" id="GO:0004337">
    <property type="term" value="F:(2E,6E)-farnesyl diphosphate synthase activity"/>
    <property type="evidence" value="ECO:0007669"/>
    <property type="project" value="TreeGrafter"/>
</dbReference>